<evidence type="ECO:0008006" key="3">
    <source>
        <dbReference type="Google" id="ProtNLM"/>
    </source>
</evidence>
<feature type="signal peptide" evidence="1">
    <location>
        <begin position="1"/>
        <end position="21"/>
    </location>
</feature>
<keyword evidence="1" id="KW-0732">Signal</keyword>
<organism evidence="2">
    <name type="scientific">Microvirga ossetica</name>
    <dbReference type="NCBI Taxonomy" id="1882682"/>
    <lineage>
        <taxon>Bacteria</taxon>
        <taxon>Pseudomonadati</taxon>
        <taxon>Pseudomonadota</taxon>
        <taxon>Alphaproteobacteria</taxon>
        <taxon>Hyphomicrobiales</taxon>
        <taxon>Methylobacteriaceae</taxon>
        <taxon>Microvirga</taxon>
    </lineage>
</organism>
<dbReference type="OrthoDB" id="7862470at2"/>
<dbReference type="KEGG" id="moc:BB934_21105"/>
<feature type="chain" id="PRO_5008536043" description="Lipoprotein" evidence="1">
    <location>
        <begin position="22"/>
        <end position="124"/>
    </location>
</feature>
<evidence type="ECO:0000256" key="1">
    <source>
        <dbReference type="SAM" id="SignalP"/>
    </source>
</evidence>
<evidence type="ECO:0000313" key="2">
    <source>
        <dbReference type="EMBL" id="ANY80427.1"/>
    </source>
</evidence>
<protein>
    <recommendedName>
        <fullName evidence="3">Lipoprotein</fullName>
    </recommendedName>
</protein>
<dbReference type="EMBL" id="CP016616">
    <property type="protein sequence ID" value="ANY80427.1"/>
    <property type="molecule type" value="Genomic_DNA"/>
</dbReference>
<proteinExistence type="predicted"/>
<gene>
    <name evidence="2" type="ORF">BB934_21105</name>
</gene>
<accession>A0A1B2EKG4</accession>
<sequence length="124" mass="12610">MKKTIYLPAAALLTLAAAGCASRSENVAAAYVSPTMYGSYSCRELSAEAQRVSAAAASAAGAQDSQATKDAVATTAAVVIFWPAAFFVSGNGAQAAELARLKGQMQAIEGASVQKKCGISFQRA</sequence>
<dbReference type="PROSITE" id="PS51257">
    <property type="entry name" value="PROKAR_LIPOPROTEIN"/>
    <property type="match status" value="1"/>
</dbReference>
<name>A0A1B2EKG4_9HYPH</name>
<dbReference type="AlphaFoldDB" id="A0A1B2EKG4"/>
<dbReference type="RefSeq" id="WP_099511422.1">
    <property type="nucleotide sequence ID" value="NZ_CP016616.1"/>
</dbReference>
<reference evidence="2" key="1">
    <citation type="submission" date="2016-07" db="EMBL/GenBank/DDBJ databases">
        <title>Microvirga ossetica sp. nov. a new species of rhizobia isolated from root nodules of the legume species Vicia alpestris Steven originated from North Ossetia region in the Caucasus.</title>
        <authorList>
            <person name="Safronova V.I."/>
            <person name="Kuznetsova I.G."/>
            <person name="Sazanova A.L."/>
            <person name="Belimov A."/>
            <person name="Andronov E."/>
            <person name="Osledkin Y.S."/>
            <person name="Onishchuk O.P."/>
            <person name="Kurchak O.N."/>
            <person name="Shaposhnikov A.I."/>
            <person name="Willems A."/>
            <person name="Tikhonovich I.A."/>
        </authorList>
    </citation>
    <scope>NUCLEOTIDE SEQUENCE [LARGE SCALE GENOMIC DNA]</scope>
    <source>
        <strain evidence="2">V5/3M</strain>
    </source>
</reference>